<organism evidence="1 2">
    <name type="scientific">Cupriavidus pampae</name>
    <dbReference type="NCBI Taxonomy" id="659251"/>
    <lineage>
        <taxon>Bacteria</taxon>
        <taxon>Pseudomonadati</taxon>
        <taxon>Pseudomonadota</taxon>
        <taxon>Betaproteobacteria</taxon>
        <taxon>Burkholderiales</taxon>
        <taxon>Burkholderiaceae</taxon>
        <taxon>Cupriavidus</taxon>
    </lineage>
</organism>
<evidence type="ECO:0000313" key="1">
    <source>
        <dbReference type="EMBL" id="CAG9179802.1"/>
    </source>
</evidence>
<protein>
    <submittedName>
        <fullName evidence="1">Uncharacterized protein</fullName>
    </submittedName>
</protein>
<dbReference type="EMBL" id="CAJZAG010000009">
    <property type="protein sequence ID" value="CAG9179802.1"/>
    <property type="molecule type" value="Genomic_DNA"/>
</dbReference>
<reference evidence="1 2" key="1">
    <citation type="submission" date="2021-08" db="EMBL/GenBank/DDBJ databases">
        <authorList>
            <person name="Peeters C."/>
        </authorList>
    </citation>
    <scope>NUCLEOTIDE SEQUENCE [LARGE SCALE GENOMIC DNA]</scope>
    <source>
        <strain evidence="1 2">LMG 32289</strain>
    </source>
</reference>
<sequence length="273" mass="31448">MRLPTILERFSAEDLARGRKVIELKRHFESIARRWHTLSPEEQAQLRKQNVAPQQLRDTNAFVYAFEPEWFIFAALGLQRWHHASYVETDISGIRVVPPWIVAGGLRKRAWFDLDFSTFLNLVPSLDAATLEGDDGHGSTTSWLKPFPLLWAKEGKNRIQCYQDTETTLLTDTRTCDALPASLLRLYRSVVSSSVWILRYVGGDPFWDRKVADMETAMRSGRPFRSILPFPEVGVPLLLNYGVKVDRGWDLPWRIGEAAKQEESRRVRAHGWI</sequence>
<name>A0ABM8XI46_9BURK</name>
<proteinExistence type="predicted"/>
<gene>
    <name evidence="1" type="ORF">LMG32289_04415</name>
</gene>
<comment type="caution">
    <text evidence="1">The sequence shown here is derived from an EMBL/GenBank/DDBJ whole genome shotgun (WGS) entry which is preliminary data.</text>
</comment>
<dbReference type="Proteomes" id="UP000706525">
    <property type="component" value="Unassembled WGS sequence"/>
</dbReference>
<keyword evidence="2" id="KW-1185">Reference proteome</keyword>
<evidence type="ECO:0000313" key="2">
    <source>
        <dbReference type="Proteomes" id="UP000706525"/>
    </source>
</evidence>
<accession>A0ABM8XI46</accession>